<organism evidence="1 2">
    <name type="scientific">Leclercia barmai</name>
    <dbReference type="NCBI Taxonomy" id="2785629"/>
    <lineage>
        <taxon>Bacteria</taxon>
        <taxon>Pseudomonadati</taxon>
        <taxon>Pseudomonadota</taxon>
        <taxon>Gammaproteobacteria</taxon>
        <taxon>Enterobacterales</taxon>
        <taxon>Enterobacteriaceae</taxon>
        <taxon>Leclercia</taxon>
    </lineage>
</organism>
<accession>A0ABS7RUA6</accession>
<reference evidence="1 2" key="1">
    <citation type="submission" date="2020-11" db="EMBL/GenBank/DDBJ databases">
        <title>Draft Genome of Enterobacter sp. strain EMC7.</title>
        <authorList>
            <person name="Barman P."/>
            <person name="Sinha S."/>
            <person name="Sen S."/>
            <person name="Chakraborty R."/>
        </authorList>
    </citation>
    <scope>NUCLEOTIDE SEQUENCE [LARGE SCALE GENOMIC DNA]</scope>
    <source>
        <strain evidence="1 2">EMC7</strain>
    </source>
</reference>
<evidence type="ECO:0000313" key="1">
    <source>
        <dbReference type="EMBL" id="MBZ0057458.1"/>
    </source>
</evidence>
<dbReference type="Proteomes" id="UP000706580">
    <property type="component" value="Unassembled WGS sequence"/>
</dbReference>
<protein>
    <submittedName>
        <fullName evidence="1">Uncharacterized protein</fullName>
    </submittedName>
</protein>
<comment type="caution">
    <text evidence="1">The sequence shown here is derived from an EMBL/GenBank/DDBJ whole genome shotgun (WGS) entry which is preliminary data.</text>
</comment>
<sequence>MSRPQQELDRAQLLAEFDLYAEEHPKPDYVRPVLTSADKQAMMHRDYYENSTGNLVTPYSLPIALC</sequence>
<keyword evidence="2" id="KW-1185">Reference proteome</keyword>
<name>A0ABS7RUA6_9ENTR</name>
<dbReference type="RefSeq" id="WP_223074229.1">
    <property type="nucleotide sequence ID" value="NZ_JADMNK010000002.1"/>
</dbReference>
<evidence type="ECO:0000313" key="2">
    <source>
        <dbReference type="Proteomes" id="UP000706580"/>
    </source>
</evidence>
<gene>
    <name evidence="1" type="ORF">ITX56_06430</name>
</gene>
<proteinExistence type="predicted"/>
<dbReference type="EMBL" id="JADMNK010000002">
    <property type="protein sequence ID" value="MBZ0057458.1"/>
    <property type="molecule type" value="Genomic_DNA"/>
</dbReference>